<dbReference type="AlphaFoldDB" id="A0A0N0LTA6"/>
<dbReference type="GO" id="GO:0051082">
    <property type="term" value="F:unfolded protein binding"/>
    <property type="evidence" value="ECO:0007669"/>
    <property type="project" value="InterPro"/>
</dbReference>
<evidence type="ECO:0000313" key="6">
    <source>
        <dbReference type="Proteomes" id="UP000037997"/>
    </source>
</evidence>
<dbReference type="Proteomes" id="UP000037997">
    <property type="component" value="Unassembled WGS sequence"/>
</dbReference>
<reference evidence="5 6" key="1">
    <citation type="submission" date="2014-06" db="EMBL/GenBank/DDBJ databases">
        <title>Helicobacter pullorum isolates in fresh chicken meat - phenotypic and genotypic features.</title>
        <authorList>
            <person name="Borges V."/>
            <person name="Santos A."/>
            <person name="Correia C.B."/>
            <person name="Saraiva M."/>
            <person name="Menard A."/>
            <person name="Vieira L."/>
            <person name="Sampaio D.A."/>
            <person name="Gomes J.P."/>
            <person name="Oleastro M."/>
        </authorList>
    </citation>
    <scope>NUCLEOTIDE SEQUENCE [LARGE SCALE GENOMIC DNA]</scope>
    <source>
        <strain evidence="5 6">229334/12</strain>
    </source>
</reference>
<evidence type="ECO:0000256" key="1">
    <source>
        <dbReference type="ARBA" id="ARBA00009990"/>
    </source>
</evidence>
<dbReference type="PANTHER" id="PTHR36918">
    <property type="match status" value="1"/>
</dbReference>
<dbReference type="SUPFAM" id="SSF54611">
    <property type="entry name" value="SecB-like"/>
    <property type="match status" value="1"/>
</dbReference>
<name>A0A0N0LTA6_9HELI</name>
<dbReference type="EMBL" id="JNOC01000077">
    <property type="protein sequence ID" value="KPH54989.1"/>
    <property type="molecule type" value="Genomic_DNA"/>
</dbReference>
<proteinExistence type="inferred from homology"/>
<evidence type="ECO:0000313" key="5">
    <source>
        <dbReference type="EMBL" id="KPH54989.1"/>
    </source>
</evidence>
<gene>
    <name evidence="5" type="ORF">HPU229334_11190</name>
</gene>
<evidence type="ECO:0000256" key="2">
    <source>
        <dbReference type="ARBA" id="ARBA00022448"/>
    </source>
</evidence>
<evidence type="ECO:0008006" key="7">
    <source>
        <dbReference type="Google" id="ProtNLM"/>
    </source>
</evidence>
<dbReference type="InterPro" id="IPR003708">
    <property type="entry name" value="SecB"/>
</dbReference>
<protein>
    <recommendedName>
        <fullName evidence="7">Protein-export protein SecB</fullName>
    </recommendedName>
</protein>
<keyword evidence="2" id="KW-0813">Transport</keyword>
<sequence>MSIKSHNTFKIKTIQLKKFDFEQTGKLVADKKKEINLKQKIGAIAKQENTNSYILQLNVDMAFKQDEQDLFFINSVIVGAIEVGKNFDEKLLSNMAAIMFSYLRPMVAQMTVMAKLPPLDLQPVNFEEFEVKVERREPKTKSANKK</sequence>
<keyword evidence="3" id="KW-0653">Protein transport</keyword>
<dbReference type="RefSeq" id="WP_054198525.1">
    <property type="nucleotide sequence ID" value="NZ_CASFEB010000008.1"/>
</dbReference>
<accession>A0A0N0LTA6</accession>
<dbReference type="Gene3D" id="3.10.420.10">
    <property type="entry name" value="SecB-like"/>
    <property type="match status" value="1"/>
</dbReference>
<comment type="similarity">
    <text evidence="1">Belongs to the SecB family.</text>
</comment>
<dbReference type="PANTHER" id="PTHR36918:SF1">
    <property type="entry name" value="PROTEIN-EXPORT PROTEIN SECB"/>
    <property type="match status" value="1"/>
</dbReference>
<organism evidence="5 6">
    <name type="scientific">Helicobacter pullorum</name>
    <dbReference type="NCBI Taxonomy" id="35818"/>
    <lineage>
        <taxon>Bacteria</taxon>
        <taxon>Pseudomonadati</taxon>
        <taxon>Campylobacterota</taxon>
        <taxon>Epsilonproteobacteria</taxon>
        <taxon>Campylobacterales</taxon>
        <taxon>Helicobacteraceae</taxon>
        <taxon>Helicobacter</taxon>
    </lineage>
</organism>
<dbReference type="GO" id="GO:0051262">
    <property type="term" value="P:protein tetramerization"/>
    <property type="evidence" value="ECO:0007669"/>
    <property type="project" value="InterPro"/>
</dbReference>
<keyword evidence="4" id="KW-0811">Translocation</keyword>
<evidence type="ECO:0000256" key="3">
    <source>
        <dbReference type="ARBA" id="ARBA00022927"/>
    </source>
</evidence>
<dbReference type="InterPro" id="IPR035958">
    <property type="entry name" value="SecB-like_sf"/>
</dbReference>
<dbReference type="GO" id="GO:0015031">
    <property type="term" value="P:protein transport"/>
    <property type="evidence" value="ECO:0007669"/>
    <property type="project" value="UniProtKB-KW"/>
</dbReference>
<dbReference type="Pfam" id="PF02556">
    <property type="entry name" value="SecB"/>
    <property type="match status" value="1"/>
</dbReference>
<evidence type="ECO:0000256" key="4">
    <source>
        <dbReference type="ARBA" id="ARBA00023010"/>
    </source>
</evidence>
<dbReference type="PATRIC" id="fig|35818.11.peg.2214"/>
<comment type="caution">
    <text evidence="5">The sequence shown here is derived from an EMBL/GenBank/DDBJ whole genome shotgun (WGS) entry which is preliminary data.</text>
</comment>